<dbReference type="Proteomes" id="UP000254704">
    <property type="component" value="Unassembled WGS sequence"/>
</dbReference>
<proteinExistence type="predicted"/>
<protein>
    <submittedName>
        <fullName evidence="1">Uncharacterized protein</fullName>
    </submittedName>
</protein>
<gene>
    <name evidence="1" type="ORF">NCTC11621_00926</name>
</gene>
<evidence type="ECO:0000313" key="2">
    <source>
        <dbReference type="Proteomes" id="UP000254704"/>
    </source>
</evidence>
<organism evidence="1 2">
    <name type="scientific">Pasteurella canis</name>
    <dbReference type="NCBI Taxonomy" id="753"/>
    <lineage>
        <taxon>Bacteria</taxon>
        <taxon>Pseudomonadati</taxon>
        <taxon>Pseudomonadota</taxon>
        <taxon>Gammaproteobacteria</taxon>
        <taxon>Pasteurellales</taxon>
        <taxon>Pasteurellaceae</taxon>
        <taxon>Pasteurella</taxon>
    </lineage>
</organism>
<reference evidence="1 2" key="1">
    <citation type="submission" date="2018-06" db="EMBL/GenBank/DDBJ databases">
        <authorList>
            <consortium name="Pathogen Informatics"/>
            <person name="Doyle S."/>
        </authorList>
    </citation>
    <scope>NUCLEOTIDE SEQUENCE [LARGE SCALE GENOMIC DNA]</scope>
    <source>
        <strain evidence="1 2">NCTC11621</strain>
    </source>
</reference>
<evidence type="ECO:0000313" key="1">
    <source>
        <dbReference type="EMBL" id="SUC09899.1"/>
    </source>
</evidence>
<accession>A0A379EU10</accession>
<dbReference type="RefSeq" id="WP_115322754.1">
    <property type="nucleotide sequence ID" value="NZ_UGTV01000015.1"/>
</dbReference>
<dbReference type="AlphaFoldDB" id="A0A379EU10"/>
<sequence>MDNNQYKYELKRSKLILDRWLSILNITENQHKAYSSGRTPIPTSIHLLIEKLNMKRRDALEALQETLKKIEHIEHYDMKIDEQSDNLILTPRSGNGDSLTFENQGLDVFLFEVYTLKLGNSLLTLIFYPEHGLRINGKPESQRKWFVLKTGEDRISHVINDPANELHQMIKISLTR</sequence>
<name>A0A379EU10_9PAST</name>
<dbReference type="EMBL" id="UGTV01000015">
    <property type="protein sequence ID" value="SUC09899.1"/>
    <property type="molecule type" value="Genomic_DNA"/>
</dbReference>